<evidence type="ECO:0000256" key="3">
    <source>
        <dbReference type="ARBA" id="ARBA00022576"/>
    </source>
</evidence>
<dbReference type="EC" id="2.6.1.-" evidence="7"/>
<dbReference type="Proteomes" id="UP000051298">
    <property type="component" value="Unassembled WGS sequence"/>
</dbReference>
<dbReference type="STRING" id="266809.PM03_10735"/>
<dbReference type="InterPro" id="IPR050596">
    <property type="entry name" value="AspAT/PAT-like"/>
</dbReference>
<evidence type="ECO:0000313" key="9">
    <source>
        <dbReference type="EMBL" id="CUH61015.1"/>
    </source>
</evidence>
<dbReference type="Pfam" id="PF00155">
    <property type="entry name" value="Aminotran_1_2"/>
    <property type="match status" value="1"/>
</dbReference>
<dbReference type="CDD" id="cd00609">
    <property type="entry name" value="AAT_like"/>
    <property type="match status" value="1"/>
</dbReference>
<dbReference type="GO" id="GO:0030170">
    <property type="term" value="F:pyridoxal phosphate binding"/>
    <property type="evidence" value="ECO:0007669"/>
    <property type="project" value="InterPro"/>
</dbReference>
<evidence type="ECO:0000256" key="4">
    <source>
        <dbReference type="ARBA" id="ARBA00022679"/>
    </source>
</evidence>
<name>A0A0P1F0J7_9RHOB</name>
<evidence type="ECO:0000256" key="2">
    <source>
        <dbReference type="ARBA" id="ARBA00007441"/>
    </source>
</evidence>
<evidence type="ECO:0000256" key="6">
    <source>
        <dbReference type="ARBA" id="ARBA00049185"/>
    </source>
</evidence>
<dbReference type="AlphaFoldDB" id="A0A0P1F0J7"/>
<proteinExistence type="inferred from homology"/>
<feature type="domain" description="Aminotransferase class I/classII large" evidence="8">
    <location>
        <begin position="33"/>
        <end position="383"/>
    </location>
</feature>
<dbReference type="SUPFAM" id="SSF53383">
    <property type="entry name" value="PLP-dependent transferases"/>
    <property type="match status" value="1"/>
</dbReference>
<keyword evidence="5" id="KW-0663">Pyridoxal phosphate</keyword>
<protein>
    <recommendedName>
        <fullName evidence="7">Aminotransferase</fullName>
        <ecNumber evidence="7">2.6.1.-</ecNumber>
    </recommendedName>
</protein>
<dbReference type="eggNOG" id="COG0436">
    <property type="taxonomic scope" value="Bacteria"/>
</dbReference>
<evidence type="ECO:0000259" key="8">
    <source>
        <dbReference type="Pfam" id="PF00155"/>
    </source>
</evidence>
<dbReference type="PROSITE" id="PS00105">
    <property type="entry name" value="AA_TRANSFER_CLASS_1"/>
    <property type="match status" value="1"/>
</dbReference>
<comment type="catalytic activity">
    <reaction evidence="6">
        <text>L-aspartate + 2-oxoglutarate = oxaloacetate + L-glutamate</text>
        <dbReference type="Rhea" id="RHEA:21824"/>
        <dbReference type="ChEBI" id="CHEBI:16452"/>
        <dbReference type="ChEBI" id="CHEBI:16810"/>
        <dbReference type="ChEBI" id="CHEBI:29985"/>
        <dbReference type="ChEBI" id="CHEBI:29991"/>
        <dbReference type="EC" id="2.6.1.1"/>
    </reaction>
</comment>
<dbReference type="InterPro" id="IPR015424">
    <property type="entry name" value="PyrdxlP-dep_Trfase"/>
</dbReference>
<dbReference type="InterPro" id="IPR015421">
    <property type="entry name" value="PyrdxlP-dep_Trfase_major"/>
</dbReference>
<evidence type="ECO:0000313" key="10">
    <source>
        <dbReference type="Proteomes" id="UP000051298"/>
    </source>
</evidence>
<evidence type="ECO:0000256" key="7">
    <source>
        <dbReference type="RuleBase" id="RU000481"/>
    </source>
</evidence>
<reference evidence="9 10" key="1">
    <citation type="submission" date="2015-09" db="EMBL/GenBank/DDBJ databases">
        <authorList>
            <consortium name="Swine Surveillance"/>
        </authorList>
    </citation>
    <scope>NUCLEOTIDE SEQUENCE [LARGE SCALE GENOMIC DNA]</scope>
    <source>
        <strain evidence="9 10">CECT 5294</strain>
    </source>
</reference>
<dbReference type="InterPro" id="IPR004839">
    <property type="entry name" value="Aminotransferase_I/II_large"/>
</dbReference>
<keyword evidence="9" id="KW-0670">Pyruvate</keyword>
<dbReference type="GO" id="GO:0006520">
    <property type="term" value="P:amino acid metabolic process"/>
    <property type="evidence" value="ECO:0007669"/>
    <property type="project" value="InterPro"/>
</dbReference>
<comment type="similarity">
    <text evidence="2 7">Belongs to the class-I pyridoxal-phosphate-dependent aminotransferase family.</text>
</comment>
<dbReference type="Gene3D" id="3.40.640.10">
    <property type="entry name" value="Type I PLP-dependent aspartate aminotransferase-like (Major domain)"/>
    <property type="match status" value="1"/>
</dbReference>
<organism evidence="9 10">
    <name type="scientific">Thalassobacter stenotrophicus</name>
    <dbReference type="NCBI Taxonomy" id="266809"/>
    <lineage>
        <taxon>Bacteria</taxon>
        <taxon>Pseudomonadati</taxon>
        <taxon>Pseudomonadota</taxon>
        <taxon>Alphaproteobacteria</taxon>
        <taxon>Rhodobacterales</taxon>
        <taxon>Roseobacteraceae</taxon>
        <taxon>Thalassobacter</taxon>
    </lineage>
</organism>
<keyword evidence="3 7" id="KW-0032">Aminotransferase</keyword>
<dbReference type="EMBL" id="CYRX01000031">
    <property type="protein sequence ID" value="CUH61015.1"/>
    <property type="molecule type" value="Genomic_DNA"/>
</dbReference>
<dbReference type="RefSeq" id="WP_058123859.1">
    <property type="nucleotide sequence ID" value="NZ_CYRX01000031.1"/>
</dbReference>
<dbReference type="PANTHER" id="PTHR46383">
    <property type="entry name" value="ASPARTATE AMINOTRANSFERASE"/>
    <property type="match status" value="1"/>
</dbReference>
<dbReference type="GO" id="GO:0004069">
    <property type="term" value="F:L-aspartate:2-oxoglutarate aminotransferase activity"/>
    <property type="evidence" value="ECO:0007669"/>
    <property type="project" value="UniProtKB-EC"/>
</dbReference>
<sequence length="395" mass="41405">MNVSHRLSGLTGGGSDGWDVFYKARAMKAAGTPVVELTIGEHDIRTSPAILDEMHRAARAGHTGYAAVPGIPDLRATVAARVQARTGVPTGPQNVVITPGGQSALFAAHMAALDPGERALYLDPYYATYPGTIRGAGGVAVSVPTQSEADFQPTRAALDAALGDAPARSLLINTPNNPTGVIYGAETLGIIADFTCANDMWLISDEVYDTQVWDGAHLSPRALPGMAERTLVVGSMSKSHAMTGSRVGWLVGPEDIIAHLINLSTHTTYGVPGFLQDAALWALRQGDAFEAEIAAPFRRRRDQTLVQINAQDIVRALPSGGAMYLMLDVRATGLSGEAFADALLDAHHIATMPGESFGASAAGHIRLALTVDDAALRSAVETLLQFAAHLASKAA</sequence>
<gene>
    <name evidence="9" type="primary">aruH_2</name>
    <name evidence="9" type="ORF">THS5294_02313</name>
</gene>
<evidence type="ECO:0000256" key="1">
    <source>
        <dbReference type="ARBA" id="ARBA00001933"/>
    </source>
</evidence>
<dbReference type="InterPro" id="IPR004838">
    <property type="entry name" value="NHTrfase_class1_PyrdxlP-BS"/>
</dbReference>
<accession>A0A0P1F0J7</accession>
<dbReference type="PANTHER" id="PTHR46383:SF1">
    <property type="entry name" value="ASPARTATE AMINOTRANSFERASE"/>
    <property type="match status" value="1"/>
</dbReference>
<comment type="cofactor">
    <cofactor evidence="1 7">
        <name>pyridoxal 5'-phosphate</name>
        <dbReference type="ChEBI" id="CHEBI:597326"/>
    </cofactor>
</comment>
<evidence type="ECO:0000256" key="5">
    <source>
        <dbReference type="ARBA" id="ARBA00022898"/>
    </source>
</evidence>
<keyword evidence="4 7" id="KW-0808">Transferase</keyword>